<dbReference type="CDD" id="cd00303">
    <property type="entry name" value="retropepsin_like"/>
    <property type="match status" value="1"/>
</dbReference>
<protein>
    <recommendedName>
        <fullName evidence="3">Aspartic peptidase domain containing protein</fullName>
    </recommendedName>
</protein>
<dbReference type="InterPro" id="IPR021109">
    <property type="entry name" value="Peptidase_aspartic_dom_sf"/>
</dbReference>
<organism evidence="1 2">
    <name type="scientific">Parasponia andersonii</name>
    <name type="common">Sponia andersonii</name>
    <dbReference type="NCBI Taxonomy" id="3476"/>
    <lineage>
        <taxon>Eukaryota</taxon>
        <taxon>Viridiplantae</taxon>
        <taxon>Streptophyta</taxon>
        <taxon>Embryophyta</taxon>
        <taxon>Tracheophyta</taxon>
        <taxon>Spermatophyta</taxon>
        <taxon>Magnoliopsida</taxon>
        <taxon>eudicotyledons</taxon>
        <taxon>Gunneridae</taxon>
        <taxon>Pentapetalae</taxon>
        <taxon>rosids</taxon>
        <taxon>fabids</taxon>
        <taxon>Rosales</taxon>
        <taxon>Cannabaceae</taxon>
        <taxon>Parasponia</taxon>
    </lineage>
</organism>
<comment type="caution">
    <text evidence="1">The sequence shown here is derived from an EMBL/GenBank/DDBJ whole genome shotgun (WGS) entry which is preliminary data.</text>
</comment>
<dbReference type="Gene3D" id="2.40.70.10">
    <property type="entry name" value="Acid Proteases"/>
    <property type="match status" value="1"/>
</dbReference>
<name>A0A2P5DYY8_PARAD</name>
<dbReference type="Proteomes" id="UP000237105">
    <property type="component" value="Unassembled WGS sequence"/>
</dbReference>
<sequence>MGHFINQLMSGESSTSAAPIVFTQQDLTTVRLPHDDPLVIKLQIGSALVGRVLVDGGSSVDILFLSTFENMGLDRSVLRPTCQPLFAFDSTMVCPLGVVTLNVCTAERCLDVDFVVIDCQSSFNVIMGRGWIHAMHGVASTLHQVLRCLYDKHQRRLGLHKEVFFNRPEGSRHECKRRD</sequence>
<evidence type="ECO:0000313" key="1">
    <source>
        <dbReference type="EMBL" id="PON78504.1"/>
    </source>
</evidence>
<evidence type="ECO:0008006" key="3">
    <source>
        <dbReference type="Google" id="ProtNLM"/>
    </source>
</evidence>
<accession>A0A2P5DYY8</accession>
<gene>
    <name evidence="1" type="ORF">PanWU01x14_017620</name>
</gene>
<dbReference type="EMBL" id="JXTB01000008">
    <property type="protein sequence ID" value="PON78504.1"/>
    <property type="molecule type" value="Genomic_DNA"/>
</dbReference>
<dbReference type="PANTHER" id="PTHR33240">
    <property type="entry name" value="OS08G0508500 PROTEIN"/>
    <property type="match status" value="1"/>
</dbReference>
<dbReference type="OrthoDB" id="1624859at2759"/>
<keyword evidence="2" id="KW-1185">Reference proteome</keyword>
<dbReference type="PANTHER" id="PTHR33240:SF15">
    <property type="entry name" value="GAG-PRO-LIKE PROTEIN"/>
    <property type="match status" value="1"/>
</dbReference>
<proteinExistence type="predicted"/>
<dbReference type="AlphaFoldDB" id="A0A2P5DYY8"/>
<reference evidence="2" key="1">
    <citation type="submission" date="2016-06" db="EMBL/GenBank/DDBJ databases">
        <title>Parallel loss of symbiosis genes in relatives of nitrogen-fixing non-legume Parasponia.</title>
        <authorList>
            <person name="Van Velzen R."/>
            <person name="Holmer R."/>
            <person name="Bu F."/>
            <person name="Rutten L."/>
            <person name="Van Zeijl A."/>
            <person name="Liu W."/>
            <person name="Santuari L."/>
            <person name="Cao Q."/>
            <person name="Sharma T."/>
            <person name="Shen D."/>
            <person name="Roswanjaya Y."/>
            <person name="Wardhani T."/>
            <person name="Kalhor M.S."/>
            <person name="Jansen J."/>
            <person name="Van den Hoogen J."/>
            <person name="Gungor B."/>
            <person name="Hartog M."/>
            <person name="Hontelez J."/>
            <person name="Verver J."/>
            <person name="Yang W.-C."/>
            <person name="Schijlen E."/>
            <person name="Repin R."/>
            <person name="Schilthuizen M."/>
            <person name="Schranz E."/>
            <person name="Heidstra R."/>
            <person name="Miyata K."/>
            <person name="Fedorova E."/>
            <person name="Kohlen W."/>
            <person name="Bisseling T."/>
            <person name="Smit S."/>
            <person name="Geurts R."/>
        </authorList>
    </citation>
    <scope>NUCLEOTIDE SEQUENCE [LARGE SCALE GENOMIC DNA]</scope>
    <source>
        <strain evidence="2">cv. WU1-14</strain>
    </source>
</reference>
<evidence type="ECO:0000313" key="2">
    <source>
        <dbReference type="Proteomes" id="UP000237105"/>
    </source>
</evidence>